<dbReference type="PANTHER" id="PTHR35399:SF4">
    <property type="entry name" value="MEMBRANE PROTEIN"/>
    <property type="match status" value="1"/>
</dbReference>
<dbReference type="Pfam" id="PF05787">
    <property type="entry name" value="PhoX"/>
    <property type="match status" value="1"/>
</dbReference>
<reference evidence="1" key="1">
    <citation type="submission" date="2022-10" db="EMBL/GenBank/DDBJ databases">
        <title>The WGS of Solirubrobacter sp. CPCC 204708.</title>
        <authorList>
            <person name="Jiang Z."/>
        </authorList>
    </citation>
    <scope>NUCLEOTIDE SEQUENCE</scope>
    <source>
        <strain evidence="1">CPCC 204708</strain>
    </source>
</reference>
<dbReference type="InterPro" id="IPR008557">
    <property type="entry name" value="PhoX"/>
</dbReference>
<dbReference type="EMBL" id="JAPCID010000003">
    <property type="protein sequence ID" value="MDA0136393.1"/>
    <property type="molecule type" value="Genomic_DNA"/>
</dbReference>
<sequence>MQTGLDRRTFLARAAAAGGGLASLGALERLTAANARANHGHRPQPYGPLRRTKDQRGVEVLALPAGFSYVTFSHTGSTMSDGYPTPLALDGMGSFANPRHRRHPGHGHGHGHGDHLVRLVRNSEDRNPAGTPGGLLGDRSQAYDATAYGGTTTLVYDEHRRRLVQDFVSLNGTTVNCAGGIAFRRRYWLTGEETVGGPDSADPEARFAKRHGYLFQTPVDRDAHELEPGVPITAAGRFSHEAAAVDQRTGIVYETEDPGSGVGAGFYRYTPVNPDDLTRGGTLEMLAIAGRPNVDLREGQRRGMRLPVSWVRIDEPDPELAAVGDPRSTFNQGWAKGGAKFNRLEGCWEDDSTIFFVSTSGGNAKNGDVNDDGYREGFGQVWAYRPGHHRSGGTLTLVYESSSATELDSPDNLTVTPRGGLVACEDDASSATVDTHPLAPGIENVNRLIGITQRGEAFELAVNVLNGSELAGVSFSPSGRTMFFNLFGRAEFTEAPVEGMTCAVTGPWHRGPL</sequence>
<dbReference type="PROSITE" id="PS51318">
    <property type="entry name" value="TAT"/>
    <property type="match status" value="1"/>
</dbReference>
<dbReference type="PANTHER" id="PTHR35399">
    <property type="entry name" value="SLR8030 PROTEIN"/>
    <property type="match status" value="1"/>
</dbReference>
<dbReference type="Proteomes" id="UP001147700">
    <property type="component" value="Unassembled WGS sequence"/>
</dbReference>
<name>A0ABT4RCZ5_9ACTN</name>
<protein>
    <submittedName>
        <fullName evidence="1">PhoX family protein</fullName>
    </submittedName>
</protein>
<gene>
    <name evidence="1" type="ORF">OJ962_02715</name>
</gene>
<proteinExistence type="predicted"/>
<accession>A0ABT4RCZ5</accession>
<dbReference type="RefSeq" id="WP_202955454.1">
    <property type="nucleotide sequence ID" value="NZ_JAPCID010000003.1"/>
</dbReference>
<keyword evidence="2" id="KW-1185">Reference proteome</keyword>
<dbReference type="InterPro" id="IPR006311">
    <property type="entry name" value="TAT_signal"/>
</dbReference>
<evidence type="ECO:0000313" key="2">
    <source>
        <dbReference type="Proteomes" id="UP001147700"/>
    </source>
</evidence>
<organism evidence="1 2">
    <name type="scientific">Solirubrobacter deserti</name>
    <dbReference type="NCBI Taxonomy" id="2282478"/>
    <lineage>
        <taxon>Bacteria</taxon>
        <taxon>Bacillati</taxon>
        <taxon>Actinomycetota</taxon>
        <taxon>Thermoleophilia</taxon>
        <taxon>Solirubrobacterales</taxon>
        <taxon>Solirubrobacteraceae</taxon>
        <taxon>Solirubrobacter</taxon>
    </lineage>
</organism>
<evidence type="ECO:0000313" key="1">
    <source>
        <dbReference type="EMBL" id="MDA0136393.1"/>
    </source>
</evidence>
<comment type="caution">
    <text evidence="1">The sequence shown here is derived from an EMBL/GenBank/DDBJ whole genome shotgun (WGS) entry which is preliminary data.</text>
</comment>